<dbReference type="Proteomes" id="UP000228987">
    <property type="component" value="Unassembled WGS sequence"/>
</dbReference>
<organism evidence="6 7">
    <name type="scientific">SAR86 cluster bacterium</name>
    <dbReference type="NCBI Taxonomy" id="2030880"/>
    <lineage>
        <taxon>Bacteria</taxon>
        <taxon>Pseudomonadati</taxon>
        <taxon>Pseudomonadota</taxon>
        <taxon>Gammaproteobacteria</taxon>
        <taxon>SAR86 cluster</taxon>
    </lineage>
</organism>
<evidence type="ECO:0000313" key="7">
    <source>
        <dbReference type="Proteomes" id="UP000228987"/>
    </source>
</evidence>
<keyword evidence="1" id="KW-0479">Metal-binding</keyword>
<dbReference type="InterPro" id="IPR050884">
    <property type="entry name" value="CNP_phosphodiesterase-III"/>
</dbReference>
<evidence type="ECO:0000313" key="6">
    <source>
        <dbReference type="EMBL" id="PCJ40654.1"/>
    </source>
</evidence>
<dbReference type="EMBL" id="NVWI01000008">
    <property type="protein sequence ID" value="PCJ40654.1"/>
    <property type="molecule type" value="Genomic_DNA"/>
</dbReference>
<evidence type="ECO:0000259" key="5">
    <source>
        <dbReference type="Pfam" id="PF00149"/>
    </source>
</evidence>
<dbReference type="GO" id="GO:0046872">
    <property type="term" value="F:metal ion binding"/>
    <property type="evidence" value="ECO:0007669"/>
    <property type="project" value="UniProtKB-KW"/>
</dbReference>
<feature type="domain" description="Calcineurin-like phosphoesterase" evidence="5">
    <location>
        <begin position="1"/>
        <end position="213"/>
    </location>
</feature>
<proteinExistence type="inferred from homology"/>
<dbReference type="SUPFAM" id="SSF56300">
    <property type="entry name" value="Metallo-dependent phosphatases"/>
    <property type="match status" value="1"/>
</dbReference>
<comment type="caution">
    <text evidence="6">The sequence shown here is derived from an EMBL/GenBank/DDBJ whole genome shotgun (WGS) entry which is preliminary data.</text>
</comment>
<dbReference type="InterPro" id="IPR042281">
    <property type="entry name" value="GpdQ_beta-strand"/>
</dbReference>
<dbReference type="PANTHER" id="PTHR42988:SF2">
    <property type="entry name" value="CYCLIC NUCLEOTIDE PHOSPHODIESTERASE CBUA0032-RELATED"/>
    <property type="match status" value="1"/>
</dbReference>
<dbReference type="AlphaFoldDB" id="A0A2A5C9T3"/>
<dbReference type="Gene3D" id="3.60.21.40">
    <property type="entry name" value="GpdQ, catalytic alpha/beta sandwich domain"/>
    <property type="match status" value="1"/>
</dbReference>
<dbReference type="InterPro" id="IPR042283">
    <property type="entry name" value="GpdQ_catalytic"/>
</dbReference>
<dbReference type="InterPro" id="IPR029052">
    <property type="entry name" value="Metallo-depent_PP-like"/>
</dbReference>
<evidence type="ECO:0000256" key="2">
    <source>
        <dbReference type="ARBA" id="ARBA00022801"/>
    </source>
</evidence>
<sequence>MNILHISDMHFGPRHWLGKSELLLEKLNSYATDIVINTGDNTTDALEDEFEAAGNLLKSIDCQHIVSIPGNHDKRNMRSADYFRQYIDDIEVIRPLNRENCSKKNIFLDGNTNGIKEHFTDINFLKNITINGESVLIVCLDSNSLYEDNGFVDKEMLRTLSHAISKESYDRIILLNHHSILDTDSDPLFNSKIVVEFVRENNIEHVFCGHTHHLSIMRSTDLYHKHSFTQYKNGSLSSGNTFNDTNMFLYYKNFGTEAMEIHVVRAIVENECLRFKEEIITSD</sequence>
<dbReference type="GO" id="GO:0016787">
    <property type="term" value="F:hydrolase activity"/>
    <property type="evidence" value="ECO:0007669"/>
    <property type="project" value="UniProtKB-KW"/>
</dbReference>
<protein>
    <submittedName>
        <fullName evidence="6">Metallophosphoesterase</fullName>
    </submittedName>
</protein>
<accession>A0A2A5C9T3</accession>
<reference evidence="7" key="1">
    <citation type="submission" date="2017-08" db="EMBL/GenBank/DDBJ databases">
        <title>A dynamic microbial community with high functional redundancy inhabits the cold, oxic subseafloor aquifer.</title>
        <authorList>
            <person name="Tully B.J."/>
            <person name="Wheat C.G."/>
            <person name="Glazer B.T."/>
            <person name="Huber J.A."/>
        </authorList>
    </citation>
    <scope>NUCLEOTIDE SEQUENCE [LARGE SCALE GENOMIC DNA]</scope>
</reference>
<gene>
    <name evidence="6" type="ORF">COA71_10445</name>
</gene>
<dbReference type="Gene3D" id="3.30.750.180">
    <property type="entry name" value="GpdQ, beta-strand dimerisation domain"/>
    <property type="match status" value="1"/>
</dbReference>
<dbReference type="PANTHER" id="PTHR42988">
    <property type="entry name" value="PHOSPHOHYDROLASE"/>
    <property type="match status" value="1"/>
</dbReference>
<evidence type="ECO:0000256" key="3">
    <source>
        <dbReference type="ARBA" id="ARBA00023004"/>
    </source>
</evidence>
<evidence type="ECO:0000256" key="4">
    <source>
        <dbReference type="ARBA" id="ARBA00025742"/>
    </source>
</evidence>
<comment type="similarity">
    <text evidence="4">Belongs to the cyclic nucleotide phosphodiesterase class-III family.</text>
</comment>
<keyword evidence="3" id="KW-0408">Iron</keyword>
<evidence type="ECO:0000256" key="1">
    <source>
        <dbReference type="ARBA" id="ARBA00022723"/>
    </source>
</evidence>
<dbReference type="InterPro" id="IPR004843">
    <property type="entry name" value="Calcineurin-like_PHP"/>
</dbReference>
<name>A0A2A5C9T3_9GAMM</name>
<dbReference type="Pfam" id="PF00149">
    <property type="entry name" value="Metallophos"/>
    <property type="match status" value="1"/>
</dbReference>
<keyword evidence="2" id="KW-0378">Hydrolase</keyword>